<evidence type="ECO:0000313" key="5">
    <source>
        <dbReference type="Proteomes" id="UP001428817"/>
    </source>
</evidence>
<keyword evidence="2" id="KW-0812">Transmembrane</keyword>
<feature type="compositionally biased region" description="Polar residues" evidence="1">
    <location>
        <begin position="556"/>
        <end position="566"/>
    </location>
</feature>
<protein>
    <submittedName>
        <fullName evidence="4">VanW family protein</fullName>
    </submittedName>
</protein>
<keyword evidence="5" id="KW-1185">Reference proteome</keyword>
<dbReference type="Pfam" id="PF04294">
    <property type="entry name" value="VanW"/>
    <property type="match status" value="1"/>
</dbReference>
<feature type="compositionally biased region" description="Acidic residues" evidence="1">
    <location>
        <begin position="569"/>
        <end position="582"/>
    </location>
</feature>
<accession>A0ABP9PMD5</accession>
<evidence type="ECO:0000256" key="2">
    <source>
        <dbReference type="SAM" id="Phobius"/>
    </source>
</evidence>
<gene>
    <name evidence="4" type="ORF">GCM10023321_09930</name>
</gene>
<dbReference type="RefSeq" id="WP_185064752.1">
    <property type="nucleotide sequence ID" value="NZ_BAABJP010000003.1"/>
</dbReference>
<evidence type="ECO:0000256" key="1">
    <source>
        <dbReference type="SAM" id="MobiDB-lite"/>
    </source>
</evidence>
<feature type="domain" description="YoaR-like putative peptidoglycan binding" evidence="3">
    <location>
        <begin position="257"/>
        <end position="324"/>
    </location>
</feature>
<dbReference type="InterPro" id="IPR007391">
    <property type="entry name" value="Vancomycin_resist_VanW"/>
</dbReference>
<dbReference type="InterPro" id="IPR052913">
    <property type="entry name" value="Glycopeptide_resist_protein"/>
</dbReference>
<feature type="region of interest" description="Disordered" evidence="1">
    <location>
        <begin position="506"/>
        <end position="582"/>
    </location>
</feature>
<dbReference type="Proteomes" id="UP001428817">
    <property type="component" value="Unassembled WGS sequence"/>
</dbReference>
<name>A0ABP9PMD5_9PSEU</name>
<dbReference type="Pfam" id="PF12229">
    <property type="entry name" value="PG_binding_4"/>
    <property type="match status" value="1"/>
</dbReference>
<evidence type="ECO:0000259" key="3">
    <source>
        <dbReference type="Pfam" id="PF12229"/>
    </source>
</evidence>
<comment type="caution">
    <text evidence="4">The sequence shown here is derived from an EMBL/GenBank/DDBJ whole genome shotgun (WGS) entry which is preliminary data.</text>
</comment>
<keyword evidence="2" id="KW-1133">Transmembrane helix</keyword>
<dbReference type="InterPro" id="IPR022029">
    <property type="entry name" value="YoaR-like_PG-bd"/>
</dbReference>
<organism evidence="4 5">
    <name type="scientific">Pseudonocardia eucalypti</name>
    <dbReference type="NCBI Taxonomy" id="648755"/>
    <lineage>
        <taxon>Bacteria</taxon>
        <taxon>Bacillati</taxon>
        <taxon>Actinomycetota</taxon>
        <taxon>Actinomycetes</taxon>
        <taxon>Pseudonocardiales</taxon>
        <taxon>Pseudonocardiaceae</taxon>
        <taxon>Pseudonocardia</taxon>
    </lineage>
</organism>
<proteinExistence type="predicted"/>
<sequence length="582" mass="61296">MLPVELPENWWRLDAALGRYRGALIGGVAFAFLSALYVVDLVSGYDRVPGDVVAAGVRLGGLGAAEAEQTLRAALAPRLTKPVELVAGTERGELDPLAAGLEVDWPATVARAMDQPVNPFTRIGSLFGDREVGVVSRVDDVRAGAALDQLGQRVGKPPVEGSVRFTGLTPVPVYPTGGHQLDLPGAVRAVADRWLAGAPVSLPVVDQPATASAADVDRLVAEVAGPAVSGPLTLVGDGARATLEPSEIAAALRFRVDGARGLVPDLDLDVVRRAVSGPLAATDRPGRDASIGFSAGALTVVPAQDGRVIDYPATFRDLGGVLSRTDGPRELTVVYQAQPARVTTEELRKVLDAGEMSTFTTGGFAADSGRNIRRAAEMINGKVVRPGQTFSLNGATNPRNAANGFVEAGIIEDGEPARGIGGGVSQVATTLFNAAYFAGMVDIEHKEHSYYISRYPVAREATVFNDVIDVKFRNDTPGAVVIRTIWTPSSLTVKLLGTKVYEVSSATGARRNQTSPDSHSSDSDSCKPSKGAPGFTATDTRTLRDLRSGEVRSETRTVTYRPSPTITCDGDDDDDEDDDDED</sequence>
<dbReference type="EMBL" id="BAABJP010000003">
    <property type="protein sequence ID" value="GAA5148095.1"/>
    <property type="molecule type" value="Genomic_DNA"/>
</dbReference>
<feature type="transmembrane region" description="Helical" evidence="2">
    <location>
        <begin position="20"/>
        <end position="39"/>
    </location>
</feature>
<dbReference type="PANTHER" id="PTHR35788:SF1">
    <property type="entry name" value="EXPORTED PROTEIN"/>
    <property type="match status" value="1"/>
</dbReference>
<dbReference type="PANTHER" id="PTHR35788">
    <property type="entry name" value="EXPORTED PROTEIN-RELATED"/>
    <property type="match status" value="1"/>
</dbReference>
<feature type="compositionally biased region" description="Basic and acidic residues" evidence="1">
    <location>
        <begin position="541"/>
        <end position="555"/>
    </location>
</feature>
<keyword evidence="2" id="KW-0472">Membrane</keyword>
<reference evidence="5" key="1">
    <citation type="journal article" date="2019" name="Int. J. Syst. Evol. Microbiol.">
        <title>The Global Catalogue of Microorganisms (GCM) 10K type strain sequencing project: providing services to taxonomists for standard genome sequencing and annotation.</title>
        <authorList>
            <consortium name="The Broad Institute Genomics Platform"/>
            <consortium name="The Broad Institute Genome Sequencing Center for Infectious Disease"/>
            <person name="Wu L."/>
            <person name="Ma J."/>
        </authorList>
    </citation>
    <scope>NUCLEOTIDE SEQUENCE [LARGE SCALE GENOMIC DNA]</scope>
    <source>
        <strain evidence="5">JCM 18303</strain>
    </source>
</reference>
<evidence type="ECO:0000313" key="4">
    <source>
        <dbReference type="EMBL" id="GAA5148095.1"/>
    </source>
</evidence>